<dbReference type="CDD" id="cd10845">
    <property type="entry name" value="DSRM_RNAse_III_family"/>
    <property type="match status" value="1"/>
</dbReference>
<evidence type="ECO:0000256" key="4">
    <source>
        <dbReference type="ARBA" id="ARBA00022722"/>
    </source>
</evidence>
<dbReference type="InterPro" id="IPR014720">
    <property type="entry name" value="dsRBD_dom"/>
</dbReference>
<evidence type="ECO:0000313" key="12">
    <source>
        <dbReference type="Proteomes" id="UP001174909"/>
    </source>
</evidence>
<name>A0AA35XLA0_GEOBA</name>
<dbReference type="PANTHER" id="PTHR11207">
    <property type="entry name" value="RIBONUCLEASE III"/>
    <property type="match status" value="1"/>
</dbReference>
<dbReference type="SMART" id="SM00535">
    <property type="entry name" value="RIBOc"/>
    <property type="match status" value="1"/>
</dbReference>
<dbReference type="InterPro" id="IPR011907">
    <property type="entry name" value="RNase_III"/>
</dbReference>
<dbReference type="Gene3D" id="3.30.160.20">
    <property type="match status" value="1"/>
</dbReference>
<feature type="domain" description="DRBM" evidence="9">
    <location>
        <begin position="167"/>
        <end position="236"/>
    </location>
</feature>
<dbReference type="Proteomes" id="UP001174909">
    <property type="component" value="Unassembled WGS sequence"/>
</dbReference>
<keyword evidence="6" id="KW-0378">Hydrolase</keyword>
<comment type="caution">
    <text evidence="11">The sequence shown here is derived from an EMBL/GenBank/DDBJ whole genome shotgun (WGS) entry which is preliminary data.</text>
</comment>
<dbReference type="EMBL" id="CASHTH010004428">
    <property type="protein sequence ID" value="CAI8057236.1"/>
    <property type="molecule type" value="Genomic_DNA"/>
</dbReference>
<dbReference type="GO" id="GO:0035196">
    <property type="term" value="P:miRNA processing"/>
    <property type="evidence" value="ECO:0007669"/>
    <property type="project" value="UniProtKB-ARBA"/>
</dbReference>
<evidence type="ECO:0000256" key="5">
    <source>
        <dbReference type="ARBA" id="ARBA00022759"/>
    </source>
</evidence>
<dbReference type="Gene3D" id="1.10.1520.10">
    <property type="entry name" value="Ribonuclease III domain"/>
    <property type="match status" value="1"/>
</dbReference>
<evidence type="ECO:0000256" key="7">
    <source>
        <dbReference type="ARBA" id="ARBA00022884"/>
    </source>
</evidence>
<evidence type="ECO:0000259" key="10">
    <source>
        <dbReference type="PROSITE" id="PS50142"/>
    </source>
</evidence>
<dbReference type="PANTHER" id="PTHR11207:SF0">
    <property type="entry name" value="RIBONUCLEASE 3"/>
    <property type="match status" value="1"/>
</dbReference>
<proteinExistence type="inferred from homology"/>
<gene>
    <name evidence="11" type="ORF">GBAR_LOCUS31190</name>
</gene>
<dbReference type="AlphaFoldDB" id="A0AA35XLA0"/>
<accession>A0AA35XLA0</accession>
<dbReference type="GO" id="GO:0030847">
    <property type="term" value="P:termination of RNA polymerase II transcription, exosome-dependent"/>
    <property type="evidence" value="ECO:0007669"/>
    <property type="project" value="UniProtKB-ARBA"/>
</dbReference>
<dbReference type="GO" id="GO:0006364">
    <property type="term" value="P:rRNA processing"/>
    <property type="evidence" value="ECO:0007669"/>
    <property type="project" value="InterPro"/>
</dbReference>
<dbReference type="GO" id="GO:0034475">
    <property type="term" value="P:U4 snRNA 3'-end processing"/>
    <property type="evidence" value="ECO:0007669"/>
    <property type="project" value="UniProtKB-ARBA"/>
</dbReference>
<evidence type="ECO:0000256" key="1">
    <source>
        <dbReference type="ARBA" id="ARBA00000109"/>
    </source>
</evidence>
<evidence type="ECO:0000259" key="9">
    <source>
        <dbReference type="PROSITE" id="PS50137"/>
    </source>
</evidence>
<reference evidence="11" key="1">
    <citation type="submission" date="2023-03" db="EMBL/GenBank/DDBJ databases">
        <authorList>
            <person name="Steffen K."/>
            <person name="Cardenas P."/>
        </authorList>
    </citation>
    <scope>NUCLEOTIDE SEQUENCE</scope>
</reference>
<keyword evidence="7 8" id="KW-0694">RNA-binding</keyword>
<dbReference type="SUPFAM" id="SSF69065">
    <property type="entry name" value="RNase III domain-like"/>
    <property type="match status" value="1"/>
</dbReference>
<dbReference type="GO" id="GO:0003725">
    <property type="term" value="F:double-stranded RNA binding"/>
    <property type="evidence" value="ECO:0007669"/>
    <property type="project" value="TreeGrafter"/>
</dbReference>
<dbReference type="NCBIfam" id="TIGR02191">
    <property type="entry name" value="RNaseIII"/>
    <property type="match status" value="1"/>
</dbReference>
<comment type="similarity">
    <text evidence="2">Belongs to the ribonuclease III family.</text>
</comment>
<evidence type="ECO:0000313" key="11">
    <source>
        <dbReference type="EMBL" id="CAI8057236.1"/>
    </source>
</evidence>
<dbReference type="PROSITE" id="PS50137">
    <property type="entry name" value="DS_RBD"/>
    <property type="match status" value="1"/>
</dbReference>
<dbReference type="PROSITE" id="PS50142">
    <property type="entry name" value="RNASE_3_2"/>
    <property type="match status" value="1"/>
</dbReference>
<dbReference type="Pfam" id="PF14622">
    <property type="entry name" value="Ribonucleas_3_3"/>
    <property type="match status" value="1"/>
</dbReference>
<evidence type="ECO:0000256" key="8">
    <source>
        <dbReference type="PROSITE-ProRule" id="PRU00266"/>
    </source>
</evidence>
<evidence type="ECO:0000256" key="3">
    <source>
        <dbReference type="ARBA" id="ARBA00012177"/>
    </source>
</evidence>
<dbReference type="SUPFAM" id="SSF54768">
    <property type="entry name" value="dsRNA-binding domain-like"/>
    <property type="match status" value="1"/>
</dbReference>
<sequence length="237" mass="24971">MSSPGGHCPVAELEQALGLTFQDRGLLIQALTHRSYVNETGGSDTDSYERLEFLGDVIVRLIVSEELFRRLPECDEGGLTRRWTALLSQRALAAAARDLSLAQYVLLGRGFEASGGRSGDAVLGDVMESVIAAVYLDQGYAATCDFVLRALSAPIEAACQPGWRPDNPKAELQELLQGQGKPTPVYRVLASSGPSHQPSFDVEVATGEEILGSGAGSSKNAAEVAAARAALAALARG</sequence>
<comment type="catalytic activity">
    <reaction evidence="1">
        <text>Endonucleolytic cleavage to 5'-phosphomonoester.</text>
        <dbReference type="EC" id="3.1.26.3"/>
    </reaction>
</comment>
<dbReference type="InterPro" id="IPR036389">
    <property type="entry name" value="RNase_III_sf"/>
</dbReference>
<feature type="domain" description="RNase III" evidence="10">
    <location>
        <begin position="10"/>
        <end position="139"/>
    </location>
</feature>
<dbReference type="CDD" id="cd00593">
    <property type="entry name" value="RIBOc"/>
    <property type="match status" value="1"/>
</dbReference>
<keyword evidence="12" id="KW-1185">Reference proteome</keyword>
<evidence type="ECO:0000256" key="2">
    <source>
        <dbReference type="ARBA" id="ARBA00010183"/>
    </source>
</evidence>
<keyword evidence="4" id="KW-0540">Nuclease</keyword>
<dbReference type="SMART" id="SM00358">
    <property type="entry name" value="DSRM"/>
    <property type="match status" value="1"/>
</dbReference>
<dbReference type="GO" id="GO:0004525">
    <property type="term" value="F:ribonuclease III activity"/>
    <property type="evidence" value="ECO:0007669"/>
    <property type="project" value="UniProtKB-EC"/>
</dbReference>
<dbReference type="HAMAP" id="MF_00104">
    <property type="entry name" value="RNase_III"/>
    <property type="match status" value="1"/>
</dbReference>
<dbReference type="InterPro" id="IPR000999">
    <property type="entry name" value="RNase_III_dom"/>
</dbReference>
<dbReference type="GO" id="GO:0034963">
    <property type="term" value="P:box C/D sno(s)RNA processing"/>
    <property type="evidence" value="ECO:0007669"/>
    <property type="project" value="UniProtKB-ARBA"/>
</dbReference>
<organism evidence="11 12">
    <name type="scientific">Geodia barretti</name>
    <name type="common">Barrett's horny sponge</name>
    <dbReference type="NCBI Taxonomy" id="519541"/>
    <lineage>
        <taxon>Eukaryota</taxon>
        <taxon>Metazoa</taxon>
        <taxon>Porifera</taxon>
        <taxon>Demospongiae</taxon>
        <taxon>Heteroscleromorpha</taxon>
        <taxon>Tetractinellida</taxon>
        <taxon>Astrophorina</taxon>
        <taxon>Geodiidae</taxon>
        <taxon>Geodia</taxon>
    </lineage>
</organism>
<protein>
    <recommendedName>
        <fullName evidence="3">ribonuclease III</fullName>
        <ecNumber evidence="3">3.1.26.3</ecNumber>
    </recommendedName>
</protein>
<dbReference type="FunFam" id="1.10.1520.10:FF:000001">
    <property type="entry name" value="Ribonuclease 3"/>
    <property type="match status" value="1"/>
</dbReference>
<evidence type="ECO:0000256" key="6">
    <source>
        <dbReference type="ARBA" id="ARBA00022801"/>
    </source>
</evidence>
<dbReference type="Pfam" id="PF00035">
    <property type="entry name" value="dsrm"/>
    <property type="match status" value="1"/>
</dbReference>
<keyword evidence="5" id="KW-0255">Endonuclease</keyword>
<dbReference type="EC" id="3.1.26.3" evidence="3"/>